<protein>
    <submittedName>
        <fullName evidence="5">Coiled-coil domain-containing protein 25</fullName>
    </submittedName>
</protein>
<keyword evidence="4" id="KW-1185">Reference proteome</keyword>
<feature type="signal peptide" evidence="2">
    <location>
        <begin position="1"/>
        <end position="18"/>
    </location>
</feature>
<dbReference type="WBParaSite" id="NBR_0001646001-mRNA-1">
    <property type="protein sequence ID" value="NBR_0001646001-mRNA-1"/>
    <property type="gene ID" value="NBR_0001646001"/>
</dbReference>
<sequence>MATPPCLNSVVLVLLVATNIFIKKYTPFYEMDITSEVKEIQSSIQRLEEKVSVEKLMKNQPFALFLSKAERWSKQNKDGPPATAIILMVVARLIQFTASSLDAHSPLTLEYDSLQLSKYLHTARIANVPKIQANISTNHRDVVRSRLLDIVRLRVGAIMARKGVDVFITSPRQIWIKNLFEREMYVRRTKLVPVHTSGVLVLPPEDEYEEPAPRADMESFFVLGQVQPTVAKMLEHVHKRMSEIYSLNAADEYMSDIAHLPKDVTKEELQLDDLWLPTSTSECNATALQGLQSAVRRDLSHWKTEREEAKFRSGQKPKAKRSRFHMLHPHGHRSLIEEYEISNFSPTKL</sequence>
<evidence type="ECO:0000256" key="1">
    <source>
        <dbReference type="SAM" id="MobiDB-lite"/>
    </source>
</evidence>
<feature type="chain" id="PRO_5043125690" evidence="2">
    <location>
        <begin position="19"/>
        <end position="349"/>
    </location>
</feature>
<dbReference type="AlphaFoldDB" id="A0A0N4YHV1"/>
<dbReference type="OMA" id="HTARIAN"/>
<evidence type="ECO:0000313" key="5">
    <source>
        <dbReference type="WBParaSite" id="NBR_0001646001-mRNA-1"/>
    </source>
</evidence>
<evidence type="ECO:0000256" key="2">
    <source>
        <dbReference type="SAM" id="SignalP"/>
    </source>
</evidence>
<name>A0A0N4YHV1_NIPBR</name>
<feature type="region of interest" description="Disordered" evidence="1">
    <location>
        <begin position="306"/>
        <end position="327"/>
    </location>
</feature>
<gene>
    <name evidence="3" type="ORF">NBR_LOCUS16461</name>
</gene>
<evidence type="ECO:0000313" key="3">
    <source>
        <dbReference type="EMBL" id="VDL80056.1"/>
    </source>
</evidence>
<dbReference type="Proteomes" id="UP000271162">
    <property type="component" value="Unassembled WGS sequence"/>
</dbReference>
<evidence type="ECO:0000313" key="4">
    <source>
        <dbReference type="Proteomes" id="UP000271162"/>
    </source>
</evidence>
<accession>A0A0N4YHV1</accession>
<feature type="compositionally biased region" description="Basic residues" evidence="1">
    <location>
        <begin position="313"/>
        <end position="327"/>
    </location>
</feature>
<reference evidence="5" key="1">
    <citation type="submission" date="2017-02" db="UniProtKB">
        <authorList>
            <consortium name="WormBaseParasite"/>
        </authorList>
    </citation>
    <scope>IDENTIFICATION</scope>
</reference>
<organism evidence="5">
    <name type="scientific">Nippostrongylus brasiliensis</name>
    <name type="common">Rat hookworm</name>
    <dbReference type="NCBI Taxonomy" id="27835"/>
    <lineage>
        <taxon>Eukaryota</taxon>
        <taxon>Metazoa</taxon>
        <taxon>Ecdysozoa</taxon>
        <taxon>Nematoda</taxon>
        <taxon>Chromadorea</taxon>
        <taxon>Rhabditida</taxon>
        <taxon>Rhabditina</taxon>
        <taxon>Rhabditomorpha</taxon>
        <taxon>Strongyloidea</taxon>
        <taxon>Heligmosomidae</taxon>
        <taxon>Nippostrongylus</taxon>
    </lineage>
</organism>
<keyword evidence="2" id="KW-0732">Signal</keyword>
<dbReference type="EMBL" id="UYSL01022212">
    <property type="protein sequence ID" value="VDL80056.1"/>
    <property type="molecule type" value="Genomic_DNA"/>
</dbReference>
<proteinExistence type="predicted"/>
<reference evidence="3 4" key="2">
    <citation type="submission" date="2018-11" db="EMBL/GenBank/DDBJ databases">
        <authorList>
            <consortium name="Pathogen Informatics"/>
        </authorList>
    </citation>
    <scope>NUCLEOTIDE SEQUENCE [LARGE SCALE GENOMIC DNA]</scope>
</reference>